<protein>
    <recommendedName>
        <fullName evidence="6">WH1 domain-containing protein</fullName>
    </recommendedName>
</protein>
<dbReference type="SMART" id="SM00285">
    <property type="entry name" value="PBD"/>
    <property type="match status" value="1"/>
</dbReference>
<sequence>MPSTTLTADNKVTVRRGLAGNVKIYTATVARLYVAYPNPNQWTYTNIWGAVVFLKDKEKNDTFFFRIVDLTSGKGVLWEQEFYQGFEYTLDRPFFHTFVTDEYLAAFSFADEGEASILYKKVTNRENLDGSGGKSKKKKAEKEKKSRFGGSKKSKKGDHPKVDKSQIGLPSDFRCVNLHLGHIGWDPNKGFSVQNIDPEWRTLFDQLAQLGVSEVGDFGKRYCIPLPWGFRGVLCSLKADISKNAKFIQEFVIENGGIEGAAQAMGVKKAAPAAPTPRQQRVPNTPPPVKASAPPPPPPSRKQAPPPPPPVAGKLNVLFDSCEEFGGFGNYPLLNITILIYLVWPPIAPARRAAPPVPPPIQRRAAPLPPQRTPSPPPLPPAPAQSTYTPPPPPPPPPTTYSAPPPPPPVLSRQVQQYTPPAPPPPPVLSRQVQQYTPPAPPPPPVLSRPTQQSTPPP</sequence>
<evidence type="ECO:0000259" key="6">
    <source>
        <dbReference type="PROSITE" id="PS50229"/>
    </source>
</evidence>
<dbReference type="CDD" id="cd01205">
    <property type="entry name" value="EVH1_WASP-like"/>
    <property type="match status" value="1"/>
</dbReference>
<feature type="region of interest" description="Disordered" evidence="5">
    <location>
        <begin position="355"/>
        <end position="458"/>
    </location>
</feature>
<reference evidence="7 8" key="1">
    <citation type="journal article" date="2018" name="New Phytol.">
        <title>Phylogenomics of Endogonaceae and evolution of mycorrhizas within Mucoromycota.</title>
        <authorList>
            <person name="Chang Y."/>
            <person name="Desiro A."/>
            <person name="Na H."/>
            <person name="Sandor L."/>
            <person name="Lipzen A."/>
            <person name="Clum A."/>
            <person name="Barry K."/>
            <person name="Grigoriev I.V."/>
            <person name="Martin F.M."/>
            <person name="Stajich J.E."/>
            <person name="Smith M.E."/>
            <person name="Bonito G."/>
            <person name="Spatafora J.W."/>
        </authorList>
    </citation>
    <scope>NUCLEOTIDE SEQUENCE [LARGE SCALE GENOMIC DNA]</scope>
    <source>
        <strain evidence="7 8">AD002</strain>
    </source>
</reference>
<evidence type="ECO:0000256" key="3">
    <source>
        <dbReference type="ARBA" id="ARBA00022553"/>
    </source>
</evidence>
<proteinExistence type="predicted"/>
<dbReference type="PRINTS" id="PR01217">
    <property type="entry name" value="PRICHEXTENSN"/>
</dbReference>
<dbReference type="InterPro" id="IPR011026">
    <property type="entry name" value="WAS_C"/>
</dbReference>
<organism evidence="7 8">
    <name type="scientific">Jimgerdemannia flammicorona</name>
    <dbReference type="NCBI Taxonomy" id="994334"/>
    <lineage>
        <taxon>Eukaryota</taxon>
        <taxon>Fungi</taxon>
        <taxon>Fungi incertae sedis</taxon>
        <taxon>Mucoromycota</taxon>
        <taxon>Mucoromycotina</taxon>
        <taxon>Endogonomycetes</taxon>
        <taxon>Endogonales</taxon>
        <taxon>Endogonaceae</taxon>
        <taxon>Jimgerdemannia</taxon>
    </lineage>
</organism>
<feature type="domain" description="WH1" evidence="6">
    <location>
        <begin position="17"/>
        <end position="129"/>
    </location>
</feature>
<comment type="caution">
    <text evidence="7">The sequence shown here is derived from an EMBL/GenBank/DDBJ whole genome shotgun (WGS) entry which is preliminary data.</text>
</comment>
<comment type="subcellular location">
    <subcellularLocation>
        <location evidence="1">Cytoplasm</location>
        <location evidence="1">Cytoskeleton</location>
    </subcellularLocation>
</comment>
<dbReference type="SMART" id="SM00461">
    <property type="entry name" value="WH1"/>
    <property type="match status" value="1"/>
</dbReference>
<evidence type="ECO:0000313" key="7">
    <source>
        <dbReference type="EMBL" id="RUS15147.1"/>
    </source>
</evidence>
<dbReference type="InterPro" id="IPR000095">
    <property type="entry name" value="CRIB_dom"/>
</dbReference>
<feature type="compositionally biased region" description="Polar residues" evidence="5">
    <location>
        <begin position="449"/>
        <end position="458"/>
    </location>
</feature>
<dbReference type="AlphaFoldDB" id="A0A433PCA1"/>
<accession>A0A433PCA1</accession>
<feature type="region of interest" description="Disordered" evidence="5">
    <location>
        <begin position="269"/>
        <end position="311"/>
    </location>
</feature>
<keyword evidence="4" id="KW-0206">Cytoskeleton</keyword>
<dbReference type="GO" id="GO:0071933">
    <property type="term" value="F:Arp2/3 complex binding"/>
    <property type="evidence" value="ECO:0007669"/>
    <property type="project" value="UniProtKB-ARBA"/>
</dbReference>
<dbReference type="FunFam" id="2.30.29.30:FF:000281">
    <property type="entry name" value="Actin associated protein"/>
    <property type="match status" value="1"/>
</dbReference>
<dbReference type="PROSITE" id="PS50229">
    <property type="entry name" value="WH1"/>
    <property type="match status" value="1"/>
</dbReference>
<dbReference type="Pfam" id="PF00786">
    <property type="entry name" value="PBD"/>
    <property type="match status" value="1"/>
</dbReference>
<dbReference type="GO" id="GO:0008092">
    <property type="term" value="F:cytoskeletal protein binding"/>
    <property type="evidence" value="ECO:0007669"/>
    <property type="project" value="UniProtKB-ARBA"/>
</dbReference>
<dbReference type="Gene3D" id="2.30.29.30">
    <property type="entry name" value="Pleckstrin-homology domain (PH domain)/Phosphotyrosine-binding domain (PTB)"/>
    <property type="match status" value="1"/>
</dbReference>
<dbReference type="InterPro" id="IPR036936">
    <property type="entry name" value="CRIB_dom_sf"/>
</dbReference>
<feature type="non-terminal residue" evidence="7">
    <location>
        <position position="458"/>
    </location>
</feature>
<keyword evidence="2" id="KW-0963">Cytoplasm</keyword>
<feature type="compositionally biased region" description="Pro residues" evidence="5">
    <location>
        <begin position="284"/>
        <end position="311"/>
    </location>
</feature>
<keyword evidence="8" id="KW-1185">Reference proteome</keyword>
<evidence type="ECO:0000256" key="4">
    <source>
        <dbReference type="ARBA" id="ARBA00023212"/>
    </source>
</evidence>
<dbReference type="EMBL" id="RBNJ01026018">
    <property type="protein sequence ID" value="RUS15147.1"/>
    <property type="molecule type" value="Genomic_DNA"/>
</dbReference>
<name>A0A433PCA1_9FUNG</name>
<feature type="compositionally biased region" description="Low complexity" evidence="5">
    <location>
        <begin position="269"/>
        <end position="283"/>
    </location>
</feature>
<evidence type="ECO:0000256" key="1">
    <source>
        <dbReference type="ARBA" id="ARBA00004245"/>
    </source>
</evidence>
<feature type="compositionally biased region" description="Pro residues" evidence="5">
    <location>
        <begin position="355"/>
        <end position="410"/>
    </location>
</feature>
<dbReference type="SUPFAM" id="SSF47912">
    <property type="entry name" value="Wiscott-Aldrich syndrome protein, WASP, C-terminal domain"/>
    <property type="match status" value="1"/>
</dbReference>
<dbReference type="InterPro" id="IPR011993">
    <property type="entry name" value="PH-like_dom_sf"/>
</dbReference>
<feature type="region of interest" description="Disordered" evidence="5">
    <location>
        <begin position="127"/>
        <end position="166"/>
    </location>
</feature>
<evidence type="ECO:0000256" key="2">
    <source>
        <dbReference type="ARBA" id="ARBA00022490"/>
    </source>
</evidence>
<gene>
    <name evidence="7" type="ORF">BC938DRAFT_477071</name>
</gene>
<dbReference type="CDD" id="cd00132">
    <property type="entry name" value="CRIB"/>
    <property type="match status" value="1"/>
</dbReference>
<keyword evidence="3" id="KW-0597">Phosphoprotein</keyword>
<dbReference type="GO" id="GO:0007015">
    <property type="term" value="P:actin filament organization"/>
    <property type="evidence" value="ECO:0007669"/>
    <property type="project" value="InterPro"/>
</dbReference>
<dbReference type="Proteomes" id="UP000274822">
    <property type="component" value="Unassembled WGS sequence"/>
</dbReference>
<dbReference type="Gene3D" id="3.90.810.10">
    <property type="entry name" value="CRIB domain"/>
    <property type="match status" value="1"/>
</dbReference>
<feature type="compositionally biased region" description="Pro residues" evidence="5">
    <location>
        <begin position="438"/>
        <end position="447"/>
    </location>
</feature>
<evidence type="ECO:0000256" key="5">
    <source>
        <dbReference type="SAM" id="MobiDB-lite"/>
    </source>
</evidence>
<evidence type="ECO:0000313" key="8">
    <source>
        <dbReference type="Proteomes" id="UP000274822"/>
    </source>
</evidence>
<dbReference type="SUPFAM" id="SSF50729">
    <property type="entry name" value="PH domain-like"/>
    <property type="match status" value="1"/>
</dbReference>
<dbReference type="InterPro" id="IPR000697">
    <property type="entry name" value="WH1/EVH1_dom"/>
</dbReference>
<dbReference type="Pfam" id="PF00568">
    <property type="entry name" value="WH1"/>
    <property type="match status" value="1"/>
</dbReference>
<feature type="compositionally biased region" description="Basic residues" evidence="5">
    <location>
        <begin position="147"/>
        <end position="156"/>
    </location>
</feature>
<dbReference type="GO" id="GO:0030479">
    <property type="term" value="C:actin cortical patch"/>
    <property type="evidence" value="ECO:0007669"/>
    <property type="project" value="UniProtKB-ARBA"/>
</dbReference>
<dbReference type="InterPro" id="IPR033927">
    <property type="entry name" value="WASPfam_EVH1"/>
</dbReference>